<sequence length="71" mass="7583">MDVQLDLNANTSVADVISFANTYGLTIANETSLTDTTKKVGSLTVGVNTFTSVNKPYLYDLQSPITVTIVP</sequence>
<proteinExistence type="predicted"/>
<dbReference type="AlphaFoldDB" id="A0A645IDS7"/>
<comment type="caution">
    <text evidence="1">The sequence shown here is derived from an EMBL/GenBank/DDBJ whole genome shotgun (WGS) entry which is preliminary data.</text>
</comment>
<name>A0A645IDS7_9ZZZZ</name>
<gene>
    <name evidence="1" type="ORF">SDC9_194030</name>
</gene>
<evidence type="ECO:0000313" key="1">
    <source>
        <dbReference type="EMBL" id="MPN46444.1"/>
    </source>
</evidence>
<dbReference type="EMBL" id="VSSQ01107112">
    <property type="protein sequence ID" value="MPN46444.1"/>
    <property type="molecule type" value="Genomic_DNA"/>
</dbReference>
<accession>A0A645IDS7</accession>
<protein>
    <submittedName>
        <fullName evidence="1">Uncharacterized protein</fullName>
    </submittedName>
</protein>
<reference evidence="1" key="1">
    <citation type="submission" date="2019-08" db="EMBL/GenBank/DDBJ databases">
        <authorList>
            <person name="Kucharzyk K."/>
            <person name="Murdoch R.W."/>
            <person name="Higgins S."/>
            <person name="Loffler F."/>
        </authorList>
    </citation>
    <scope>NUCLEOTIDE SEQUENCE</scope>
</reference>
<organism evidence="1">
    <name type="scientific">bioreactor metagenome</name>
    <dbReference type="NCBI Taxonomy" id="1076179"/>
    <lineage>
        <taxon>unclassified sequences</taxon>
        <taxon>metagenomes</taxon>
        <taxon>ecological metagenomes</taxon>
    </lineage>
</organism>